<dbReference type="SMART" id="SM00213">
    <property type="entry name" value="UBQ"/>
    <property type="match status" value="1"/>
</dbReference>
<dbReference type="InterPro" id="IPR029071">
    <property type="entry name" value="Ubiquitin-like_domsf"/>
</dbReference>
<keyword evidence="4 6" id="KW-0234">DNA repair</keyword>
<dbReference type="Pfam" id="PF00240">
    <property type="entry name" value="ubiquitin"/>
    <property type="match status" value="1"/>
</dbReference>
<keyword evidence="5 6" id="KW-0539">Nucleus</keyword>
<feature type="region of interest" description="Disordered" evidence="7">
    <location>
        <begin position="83"/>
        <end position="115"/>
    </location>
</feature>
<dbReference type="GO" id="GO:0043161">
    <property type="term" value="P:proteasome-mediated ubiquitin-dependent protein catabolic process"/>
    <property type="evidence" value="ECO:0007669"/>
    <property type="project" value="UniProtKB-UniRule"/>
</dbReference>
<evidence type="ECO:0000256" key="3">
    <source>
        <dbReference type="ARBA" id="ARBA00022763"/>
    </source>
</evidence>
<dbReference type="GO" id="GO:0003684">
    <property type="term" value="F:damaged DNA binding"/>
    <property type="evidence" value="ECO:0007669"/>
    <property type="project" value="UniProtKB-UniRule"/>
</dbReference>
<dbReference type="FunFam" id="1.10.8.10:FF:000002">
    <property type="entry name" value="UV excision repair protein RAD23 homolog"/>
    <property type="match status" value="1"/>
</dbReference>
<dbReference type="GO" id="GO:0005654">
    <property type="term" value="C:nucleoplasm"/>
    <property type="evidence" value="ECO:0007669"/>
    <property type="project" value="TreeGrafter"/>
</dbReference>
<dbReference type="Gene3D" id="1.10.10.540">
    <property type="entry name" value="XPC-binding domain"/>
    <property type="match status" value="1"/>
</dbReference>
<dbReference type="PANTHER" id="PTHR10621:SF35">
    <property type="entry name" value="UBIQUITIN RECEPTOR RAD23C"/>
    <property type="match status" value="1"/>
</dbReference>
<dbReference type="FunFam" id="3.10.20.90:FF:000069">
    <property type="entry name" value="UV excision repair protein RAD23"/>
    <property type="match status" value="1"/>
</dbReference>
<comment type="subcellular location">
    <subcellularLocation>
        <location evidence="6">Nucleus</location>
    </subcellularLocation>
    <subcellularLocation>
        <location evidence="6">Cytoplasm</location>
    </subcellularLocation>
</comment>
<dbReference type="InterPro" id="IPR015940">
    <property type="entry name" value="UBA"/>
</dbReference>
<protein>
    <recommendedName>
        <fullName evidence="6">Ubiquitin receptor RAD23</fullName>
    </recommendedName>
    <alternativeName>
        <fullName evidence="6">DNA repair protein RAD23</fullName>
    </alternativeName>
</protein>
<dbReference type="SUPFAM" id="SSF46934">
    <property type="entry name" value="UBA-like"/>
    <property type="match status" value="2"/>
</dbReference>
<dbReference type="CDD" id="cd14382">
    <property type="entry name" value="UBA2_RAD23_plant"/>
    <property type="match status" value="1"/>
</dbReference>
<dbReference type="Gene3D" id="1.10.8.10">
    <property type="entry name" value="DNA helicase RuvA subunit, C-terminal domain"/>
    <property type="match status" value="2"/>
</dbReference>
<dbReference type="AlphaFoldDB" id="A0A8B7CL02"/>
<dbReference type="CDD" id="cd14379">
    <property type="entry name" value="UBA1_Rad23_plant"/>
    <property type="match status" value="1"/>
</dbReference>
<dbReference type="InterPro" id="IPR004806">
    <property type="entry name" value="Rad23"/>
</dbReference>
<evidence type="ECO:0000256" key="5">
    <source>
        <dbReference type="ARBA" id="ARBA00023242"/>
    </source>
</evidence>
<feature type="domain" description="Ubiquitin-like" evidence="9">
    <location>
        <begin position="1"/>
        <end position="79"/>
    </location>
</feature>
<dbReference type="InterPro" id="IPR000626">
    <property type="entry name" value="Ubiquitin-like_dom"/>
</dbReference>
<dbReference type="PANTHER" id="PTHR10621">
    <property type="entry name" value="UV EXCISION REPAIR PROTEIN RAD23"/>
    <property type="match status" value="1"/>
</dbReference>
<evidence type="ECO:0000256" key="2">
    <source>
        <dbReference type="ARBA" id="ARBA00022737"/>
    </source>
</evidence>
<feature type="domain" description="UBA" evidence="8">
    <location>
        <begin position="160"/>
        <end position="203"/>
    </location>
</feature>
<dbReference type="Proteomes" id="UP000228380">
    <property type="component" value="Chromosome 8"/>
</dbReference>
<keyword evidence="6" id="KW-0963">Cytoplasm</keyword>
<evidence type="ECO:0000256" key="1">
    <source>
        <dbReference type="ARBA" id="ARBA00009878"/>
    </source>
</evidence>
<keyword evidence="3 6" id="KW-0227">DNA damage</keyword>
<sequence>MKVFVKTLKGTHFEIEVKPEDTVAEVKRIIESAQGQSVYPAEQQMLIHQGKILKDDSTLNDNKVSENSFIVIMLSKIKGSTSGASTATKAPANQAPSTNTVPPIPSMPASALPQAPATMLASVPASAPTPTATAAPASAVTVSTEVDAYGQAASNLVAGNNLEKTIQQILDMGGGTWERDTVVRALHAAYNNPERAVEYLYSGIPEHVEAPPVAQAPATGQAASSPVQAPQPVQPAVPSSGPNANPLDLFPQGLPNVRSGASSLDFLRNSPQFQAFKALVQANPQILQPMLQELGKQNPLVMRLIREHQAEFLRLINEPAEGESNLLGQLAAEMPQALTVTPEEREAIERLEAMGFDRALVLEVFFACNKNEELAANYLLDHMHEFED</sequence>
<dbReference type="InterPro" id="IPR036353">
    <property type="entry name" value="XPC-bd_sf"/>
</dbReference>
<gene>
    <name evidence="11" type="primary">LOC103715340</name>
</gene>
<dbReference type="InterPro" id="IPR006636">
    <property type="entry name" value="STI1_HS-bd"/>
</dbReference>
<evidence type="ECO:0000313" key="10">
    <source>
        <dbReference type="Proteomes" id="UP000228380"/>
    </source>
</evidence>
<dbReference type="InterPro" id="IPR015360">
    <property type="entry name" value="XPC-bd"/>
</dbReference>
<accession>A0A8B7CL02</accession>
<dbReference type="PROSITE" id="PS50053">
    <property type="entry name" value="UBIQUITIN_2"/>
    <property type="match status" value="1"/>
</dbReference>
<dbReference type="OrthoDB" id="419317at2759"/>
<dbReference type="GO" id="GO:0070628">
    <property type="term" value="F:proteasome binding"/>
    <property type="evidence" value="ECO:0007669"/>
    <property type="project" value="TreeGrafter"/>
</dbReference>
<dbReference type="GO" id="GO:0043130">
    <property type="term" value="F:ubiquitin binding"/>
    <property type="evidence" value="ECO:0007669"/>
    <property type="project" value="UniProtKB-UniRule"/>
</dbReference>
<dbReference type="GO" id="GO:0031593">
    <property type="term" value="F:polyubiquitin modification-dependent protein binding"/>
    <property type="evidence" value="ECO:0007669"/>
    <property type="project" value="UniProtKB-UniRule"/>
</dbReference>
<dbReference type="NCBIfam" id="TIGR00601">
    <property type="entry name" value="rad23"/>
    <property type="match status" value="1"/>
</dbReference>
<dbReference type="Pfam" id="PF00627">
    <property type="entry name" value="UBA"/>
    <property type="match status" value="2"/>
</dbReference>
<evidence type="ECO:0000256" key="4">
    <source>
        <dbReference type="ARBA" id="ARBA00023204"/>
    </source>
</evidence>
<feature type="compositionally biased region" description="Low complexity" evidence="7">
    <location>
        <begin position="221"/>
        <end position="240"/>
    </location>
</feature>
<organism evidence="10 11">
    <name type="scientific">Phoenix dactylifera</name>
    <name type="common">Date palm</name>
    <dbReference type="NCBI Taxonomy" id="42345"/>
    <lineage>
        <taxon>Eukaryota</taxon>
        <taxon>Viridiplantae</taxon>
        <taxon>Streptophyta</taxon>
        <taxon>Embryophyta</taxon>
        <taxon>Tracheophyta</taxon>
        <taxon>Spermatophyta</taxon>
        <taxon>Magnoliopsida</taxon>
        <taxon>Liliopsida</taxon>
        <taxon>Arecaceae</taxon>
        <taxon>Coryphoideae</taxon>
        <taxon>Phoeniceae</taxon>
        <taxon>Phoenix</taxon>
    </lineage>
</organism>
<dbReference type="PRINTS" id="PR01839">
    <property type="entry name" value="RAD23PROTEIN"/>
</dbReference>
<keyword evidence="2" id="KW-0677">Repeat</keyword>
<dbReference type="CDD" id="cd01805">
    <property type="entry name" value="Ubl_Rad23"/>
    <property type="match status" value="1"/>
</dbReference>
<dbReference type="Gene3D" id="3.10.20.90">
    <property type="entry name" value="Phosphatidylinositol 3-kinase Catalytic Subunit, Chain A, domain 1"/>
    <property type="match status" value="1"/>
</dbReference>
<dbReference type="GO" id="GO:0006289">
    <property type="term" value="P:nucleotide-excision repair"/>
    <property type="evidence" value="ECO:0007669"/>
    <property type="project" value="UniProtKB-UniRule"/>
</dbReference>
<evidence type="ECO:0000259" key="8">
    <source>
        <dbReference type="PROSITE" id="PS50030"/>
    </source>
</evidence>
<dbReference type="SMART" id="SM00165">
    <property type="entry name" value="UBA"/>
    <property type="match status" value="2"/>
</dbReference>
<dbReference type="FunFam" id="1.10.8.10:FF:000003">
    <property type="entry name" value="UV excision repair protein RAD23 homolog"/>
    <property type="match status" value="1"/>
</dbReference>
<dbReference type="SUPFAM" id="SSF101238">
    <property type="entry name" value="XPC-binding domain"/>
    <property type="match status" value="1"/>
</dbReference>
<comment type="function">
    <text evidence="6">Multiubiquitin chain receptor involved in modulation of proteasomal degradation. Involved in nucleotide excision repair.</text>
</comment>
<dbReference type="FunFam" id="1.10.10.540:FF:000001">
    <property type="entry name" value="UV excision repair protein RAD23 B"/>
    <property type="match status" value="1"/>
</dbReference>
<feature type="domain" description="UBA" evidence="8">
    <location>
        <begin position="341"/>
        <end position="382"/>
    </location>
</feature>
<dbReference type="Pfam" id="PF09280">
    <property type="entry name" value="XPC-binding"/>
    <property type="match status" value="1"/>
</dbReference>
<evidence type="ECO:0000256" key="6">
    <source>
        <dbReference type="RuleBase" id="RU367049"/>
    </source>
</evidence>
<reference evidence="11" key="2">
    <citation type="submission" date="2025-08" db="UniProtKB">
        <authorList>
            <consortium name="RefSeq"/>
        </authorList>
    </citation>
    <scope>IDENTIFICATION</scope>
    <source>
        <tissue evidence="11">Young leaves</tissue>
    </source>
</reference>
<dbReference type="PROSITE" id="PS50030">
    <property type="entry name" value="UBA"/>
    <property type="match status" value="2"/>
</dbReference>
<name>A0A8B7CL02_PHODC</name>
<proteinExistence type="inferred from homology"/>
<dbReference type="SMART" id="SM00727">
    <property type="entry name" value="STI1"/>
    <property type="match status" value="1"/>
</dbReference>
<reference evidence="10" key="1">
    <citation type="journal article" date="2019" name="Nat. Commun.">
        <title>Genome-wide association mapping of date palm fruit traits.</title>
        <authorList>
            <person name="Hazzouri K.M."/>
            <person name="Gros-Balthazard M."/>
            <person name="Flowers J.M."/>
            <person name="Copetti D."/>
            <person name="Lemansour A."/>
            <person name="Lebrun M."/>
            <person name="Masmoudi K."/>
            <person name="Ferrand S."/>
            <person name="Dhar M.I."/>
            <person name="Fresquez Z.A."/>
            <person name="Rosas U."/>
            <person name="Zhang J."/>
            <person name="Talag J."/>
            <person name="Lee S."/>
            <person name="Kudrna D."/>
            <person name="Powell R.F."/>
            <person name="Leitch I.J."/>
            <person name="Krueger R.R."/>
            <person name="Wing R.A."/>
            <person name="Amiri K.M.A."/>
            <person name="Purugganan M.D."/>
        </authorList>
    </citation>
    <scope>NUCLEOTIDE SEQUENCE [LARGE SCALE GENOMIC DNA]</scope>
    <source>
        <strain evidence="10">cv. Khalas</strain>
    </source>
</reference>
<comment type="similarity">
    <text evidence="1 6">Belongs to the RAD23 family.</text>
</comment>
<dbReference type="GeneID" id="103715340"/>
<dbReference type="InterPro" id="IPR009060">
    <property type="entry name" value="UBA-like_sf"/>
</dbReference>
<evidence type="ECO:0000256" key="7">
    <source>
        <dbReference type="SAM" id="MobiDB-lite"/>
    </source>
</evidence>
<keyword evidence="10" id="KW-1185">Reference proteome</keyword>
<dbReference type="GO" id="GO:0005829">
    <property type="term" value="C:cytosol"/>
    <property type="evidence" value="ECO:0007669"/>
    <property type="project" value="TreeGrafter"/>
</dbReference>
<evidence type="ECO:0000313" key="11">
    <source>
        <dbReference type="RefSeq" id="XP_008801154.1"/>
    </source>
</evidence>
<evidence type="ECO:0000259" key="9">
    <source>
        <dbReference type="PROSITE" id="PS50053"/>
    </source>
</evidence>
<dbReference type="RefSeq" id="XP_008801154.1">
    <property type="nucleotide sequence ID" value="XM_008802932.3"/>
</dbReference>
<feature type="region of interest" description="Disordered" evidence="7">
    <location>
        <begin position="214"/>
        <end position="247"/>
    </location>
</feature>
<dbReference type="SUPFAM" id="SSF54236">
    <property type="entry name" value="Ubiquitin-like"/>
    <property type="match status" value="1"/>
</dbReference>